<sequence length="329" mass="34632">MHLTTEWNINPMPTLSRHKPAQNERSRFQILLDGASQQVGFTHVTDADNTVRASLKKPAASVDHVSLREMDVPAFPARDGVRVHFPMAQEAGKRSKLSAALLNASRVADAGAVIITVPDAAPVQTVNGVMAFERASMRFDLIEAATFSAVTDGADAQESALPFFTAPIEVDETANLAFRVKLTRADRRAYEAGYLSDAALASVCLGLARAADKVLLDAILATAPDAFSLGAAAAQGFKFSELRALVGAAGSGAAVSQDGALRVSGVSAEFTADATDTVIGSFNRSAVAISERITLTAERANVRSDLNVTCWANMQALLPMPAAFWTVGG</sequence>
<accession>A0A916Z552</accession>
<name>A0A916Z552_9SPHN</name>
<evidence type="ECO:0000313" key="3">
    <source>
        <dbReference type="Proteomes" id="UP000612349"/>
    </source>
</evidence>
<dbReference type="AlphaFoldDB" id="A0A916Z552"/>
<gene>
    <name evidence="2" type="ORF">GCM10010990_28160</name>
</gene>
<protein>
    <submittedName>
        <fullName evidence="2">Uncharacterized protein</fullName>
    </submittedName>
</protein>
<dbReference type="EMBL" id="BMIP01000006">
    <property type="protein sequence ID" value="GGD76805.1"/>
    <property type="molecule type" value="Genomic_DNA"/>
</dbReference>
<feature type="region of interest" description="Disordered" evidence="1">
    <location>
        <begin position="1"/>
        <end position="22"/>
    </location>
</feature>
<evidence type="ECO:0000256" key="1">
    <source>
        <dbReference type="SAM" id="MobiDB-lite"/>
    </source>
</evidence>
<evidence type="ECO:0000313" key="2">
    <source>
        <dbReference type="EMBL" id="GGD76805.1"/>
    </source>
</evidence>
<feature type="compositionally biased region" description="Polar residues" evidence="1">
    <location>
        <begin position="1"/>
        <end position="13"/>
    </location>
</feature>
<reference evidence="2" key="2">
    <citation type="submission" date="2020-09" db="EMBL/GenBank/DDBJ databases">
        <authorList>
            <person name="Sun Q."/>
            <person name="Zhou Y."/>
        </authorList>
    </citation>
    <scope>NUCLEOTIDE SEQUENCE</scope>
    <source>
        <strain evidence="2">CGMCC 1.15360</strain>
    </source>
</reference>
<comment type="caution">
    <text evidence="2">The sequence shown here is derived from an EMBL/GenBank/DDBJ whole genome shotgun (WGS) entry which is preliminary data.</text>
</comment>
<dbReference type="Proteomes" id="UP000612349">
    <property type="component" value="Unassembled WGS sequence"/>
</dbReference>
<organism evidence="2 3">
    <name type="scientific">Croceicoccus mobilis</name>
    <dbReference type="NCBI Taxonomy" id="1703339"/>
    <lineage>
        <taxon>Bacteria</taxon>
        <taxon>Pseudomonadati</taxon>
        <taxon>Pseudomonadota</taxon>
        <taxon>Alphaproteobacteria</taxon>
        <taxon>Sphingomonadales</taxon>
        <taxon>Erythrobacteraceae</taxon>
        <taxon>Croceicoccus</taxon>
    </lineage>
</organism>
<keyword evidence="3" id="KW-1185">Reference proteome</keyword>
<proteinExistence type="predicted"/>
<reference evidence="2" key="1">
    <citation type="journal article" date="2014" name="Int. J. Syst. Evol. Microbiol.">
        <title>Complete genome sequence of Corynebacterium casei LMG S-19264T (=DSM 44701T), isolated from a smear-ripened cheese.</title>
        <authorList>
            <consortium name="US DOE Joint Genome Institute (JGI-PGF)"/>
            <person name="Walter F."/>
            <person name="Albersmeier A."/>
            <person name="Kalinowski J."/>
            <person name="Ruckert C."/>
        </authorList>
    </citation>
    <scope>NUCLEOTIDE SEQUENCE</scope>
    <source>
        <strain evidence="2">CGMCC 1.15360</strain>
    </source>
</reference>